<feature type="region of interest" description="Disordered" evidence="1">
    <location>
        <begin position="144"/>
        <end position="211"/>
    </location>
</feature>
<keyword evidence="3" id="KW-1185">Reference proteome</keyword>
<evidence type="ECO:0000256" key="1">
    <source>
        <dbReference type="SAM" id="MobiDB-lite"/>
    </source>
</evidence>
<sequence length="211" mass="22631">MKFTKLALATAVGFTLMATAGCQEDQDPDLTVKAPASAAEIDSATRTAIAQDERELKEELAKAQAKDPSVKDMYYKTDEQGNKEVVIVREVVDKATGQTSMMESVFPMMAGMMLGQMMASSMMMNAMAMSQMGNYNSGYGRHQSYSSQQYRQRKNMATSAYAGAMRSNTQRSMNSARYSGSRSSASSLSSRSSGAFSSSSSARSSGYSAGG</sequence>
<evidence type="ECO:0000313" key="2">
    <source>
        <dbReference type="EMBL" id="WYV99478.1"/>
    </source>
</evidence>
<organism evidence="2 3">
    <name type="scientific">Pseudomonas phage vB_PpuM-NoPa</name>
    <dbReference type="NCBI Taxonomy" id="3132619"/>
    <lineage>
        <taxon>Viruses</taxon>
        <taxon>Duplodnaviria</taxon>
        <taxon>Heunggongvirae</taxon>
        <taxon>Uroviricota</taxon>
        <taxon>Caudoviricetes</taxon>
        <taxon>Vandenendeviridae</taxon>
        <taxon>Gorskivirinae</taxon>
        <taxon>Tartuvirus</taxon>
        <taxon>Tartuvirus nopa</taxon>
    </lineage>
</organism>
<dbReference type="PROSITE" id="PS51257">
    <property type="entry name" value="PROKAR_LIPOPROTEIN"/>
    <property type="match status" value="1"/>
</dbReference>
<dbReference type="EMBL" id="PP496415">
    <property type="protein sequence ID" value="WYV99478.1"/>
    <property type="molecule type" value="Genomic_DNA"/>
</dbReference>
<dbReference type="Proteomes" id="UP001480661">
    <property type="component" value="Segment"/>
</dbReference>
<protein>
    <recommendedName>
        <fullName evidence="4">Lipoprotein</fullName>
    </recommendedName>
</protein>
<gene>
    <name evidence="2" type="ORF">NoPa_00139</name>
</gene>
<evidence type="ECO:0000313" key="3">
    <source>
        <dbReference type="Proteomes" id="UP001480661"/>
    </source>
</evidence>
<feature type="compositionally biased region" description="Low complexity" evidence="1">
    <location>
        <begin position="175"/>
        <end position="211"/>
    </location>
</feature>
<accession>A0AAX4MXQ9</accession>
<name>A0AAX4MXQ9_9CAUD</name>
<proteinExistence type="predicted"/>
<reference evidence="2 3" key="1">
    <citation type="submission" date="2024-03" db="EMBL/GenBank/DDBJ databases">
        <title>Isolation and characterization of a phage collection against Pseudomonas putida.</title>
        <authorList>
            <person name="Brauer A."/>
            <person name="Rosendahl S."/>
            <person name="Kangsep A."/>
            <person name="Rikberg R."/>
            <person name="Lewanczyk A.C."/>
            <person name="Horak R."/>
            <person name="Tamman H."/>
        </authorList>
    </citation>
    <scope>NUCLEOTIDE SEQUENCE [LARGE SCALE GENOMIC DNA]</scope>
</reference>
<evidence type="ECO:0008006" key="4">
    <source>
        <dbReference type="Google" id="ProtNLM"/>
    </source>
</evidence>